<evidence type="ECO:0000313" key="1">
    <source>
        <dbReference type="EMBL" id="KAF0763000.1"/>
    </source>
</evidence>
<protein>
    <submittedName>
        <fullName evidence="1">Uncharacterized protein</fullName>
    </submittedName>
</protein>
<dbReference type="AlphaFoldDB" id="A0A6G0YYB0"/>
<sequence length="115" mass="13383">MKFNIYRYHGQCRRKACVIQGGNFFLNFDAALVTYYSTTTVELVKYFFVPQTSTFILYISRSVSVWLIIGPRNNSERSEECIDFTMIITSRNNAPISKYGGGFRCKSEYPWCIIE</sequence>
<dbReference type="Proteomes" id="UP000478052">
    <property type="component" value="Unassembled WGS sequence"/>
</dbReference>
<proteinExistence type="predicted"/>
<dbReference type="EMBL" id="VUJU01001987">
    <property type="protein sequence ID" value="KAF0763000.1"/>
    <property type="molecule type" value="Genomic_DNA"/>
</dbReference>
<comment type="caution">
    <text evidence="1">The sequence shown here is derived from an EMBL/GenBank/DDBJ whole genome shotgun (WGS) entry which is preliminary data.</text>
</comment>
<evidence type="ECO:0000313" key="2">
    <source>
        <dbReference type="Proteomes" id="UP000478052"/>
    </source>
</evidence>
<feature type="non-terminal residue" evidence="1">
    <location>
        <position position="115"/>
    </location>
</feature>
<keyword evidence="2" id="KW-1185">Reference proteome</keyword>
<reference evidence="1 2" key="1">
    <citation type="submission" date="2019-08" db="EMBL/GenBank/DDBJ databases">
        <title>Whole genome of Aphis craccivora.</title>
        <authorList>
            <person name="Voronova N.V."/>
            <person name="Shulinski R.S."/>
            <person name="Bandarenka Y.V."/>
            <person name="Zhorov D.G."/>
            <person name="Warner D."/>
        </authorList>
    </citation>
    <scope>NUCLEOTIDE SEQUENCE [LARGE SCALE GENOMIC DNA]</scope>
    <source>
        <strain evidence="1">180601</strain>
        <tissue evidence="1">Whole Body</tissue>
    </source>
</reference>
<accession>A0A6G0YYB0</accession>
<organism evidence="1 2">
    <name type="scientific">Aphis craccivora</name>
    <name type="common">Cowpea aphid</name>
    <dbReference type="NCBI Taxonomy" id="307492"/>
    <lineage>
        <taxon>Eukaryota</taxon>
        <taxon>Metazoa</taxon>
        <taxon>Ecdysozoa</taxon>
        <taxon>Arthropoda</taxon>
        <taxon>Hexapoda</taxon>
        <taxon>Insecta</taxon>
        <taxon>Pterygota</taxon>
        <taxon>Neoptera</taxon>
        <taxon>Paraneoptera</taxon>
        <taxon>Hemiptera</taxon>
        <taxon>Sternorrhyncha</taxon>
        <taxon>Aphidomorpha</taxon>
        <taxon>Aphidoidea</taxon>
        <taxon>Aphididae</taxon>
        <taxon>Aphidini</taxon>
        <taxon>Aphis</taxon>
        <taxon>Aphis</taxon>
    </lineage>
</organism>
<gene>
    <name evidence="1" type="ORF">FWK35_00009494</name>
</gene>
<name>A0A6G0YYB0_APHCR</name>